<evidence type="ECO:0000313" key="4">
    <source>
        <dbReference type="Proteomes" id="UP000838756"/>
    </source>
</evidence>
<feature type="compositionally biased region" description="Basic and acidic residues" evidence="1">
    <location>
        <begin position="142"/>
        <end position="154"/>
    </location>
</feature>
<gene>
    <name evidence="3" type="primary">jg3835</name>
    <name evidence="3" type="ORF">PAEG_LOCUS18793</name>
</gene>
<evidence type="ECO:0000256" key="1">
    <source>
        <dbReference type="SAM" id="MobiDB-lite"/>
    </source>
</evidence>
<comment type="caution">
    <text evidence="3">The sequence shown here is derived from an EMBL/GenBank/DDBJ whole genome shotgun (WGS) entry which is preliminary data.</text>
</comment>
<sequence>MLRKGVLIVFSVTLVYPQNGKVVEAFPGIEIGPPEKKAEAHWATTAIKFLNTVAFSIHFSQQSDTPTPWWSRRPLIVTTELVDLMRRRPKHVPDDPDDQITAENVPKIRPKVHQINVEPSRGQSSRWRHLRVDVLHFSPDVVEPRGSSHGELSRSPHSPSNAVATPQVAIGKCPSEKEKKIHYSFV</sequence>
<feature type="chain" id="PRO_5035908940" evidence="2">
    <location>
        <begin position="18"/>
        <end position="186"/>
    </location>
</feature>
<accession>A0A8S4RXN8</accession>
<feature type="region of interest" description="Disordered" evidence="1">
    <location>
        <begin position="141"/>
        <end position="164"/>
    </location>
</feature>
<dbReference type="EMBL" id="CAKXAJ010025656">
    <property type="protein sequence ID" value="CAH2242520.1"/>
    <property type="molecule type" value="Genomic_DNA"/>
</dbReference>
<proteinExistence type="predicted"/>
<keyword evidence="4" id="KW-1185">Reference proteome</keyword>
<evidence type="ECO:0000313" key="3">
    <source>
        <dbReference type="EMBL" id="CAH2242520.1"/>
    </source>
</evidence>
<feature type="signal peptide" evidence="2">
    <location>
        <begin position="1"/>
        <end position="17"/>
    </location>
</feature>
<evidence type="ECO:0000256" key="2">
    <source>
        <dbReference type="SAM" id="SignalP"/>
    </source>
</evidence>
<dbReference type="Proteomes" id="UP000838756">
    <property type="component" value="Unassembled WGS sequence"/>
</dbReference>
<keyword evidence="2" id="KW-0732">Signal</keyword>
<organism evidence="3 4">
    <name type="scientific">Pararge aegeria aegeria</name>
    <dbReference type="NCBI Taxonomy" id="348720"/>
    <lineage>
        <taxon>Eukaryota</taxon>
        <taxon>Metazoa</taxon>
        <taxon>Ecdysozoa</taxon>
        <taxon>Arthropoda</taxon>
        <taxon>Hexapoda</taxon>
        <taxon>Insecta</taxon>
        <taxon>Pterygota</taxon>
        <taxon>Neoptera</taxon>
        <taxon>Endopterygota</taxon>
        <taxon>Lepidoptera</taxon>
        <taxon>Glossata</taxon>
        <taxon>Ditrysia</taxon>
        <taxon>Papilionoidea</taxon>
        <taxon>Nymphalidae</taxon>
        <taxon>Satyrinae</taxon>
        <taxon>Satyrini</taxon>
        <taxon>Parargina</taxon>
        <taxon>Pararge</taxon>
    </lineage>
</organism>
<reference evidence="3" key="1">
    <citation type="submission" date="2022-03" db="EMBL/GenBank/DDBJ databases">
        <authorList>
            <person name="Lindestad O."/>
        </authorList>
    </citation>
    <scope>NUCLEOTIDE SEQUENCE</scope>
</reference>
<dbReference type="AlphaFoldDB" id="A0A8S4RXN8"/>
<protein>
    <submittedName>
        <fullName evidence="3">Jg3835 protein</fullName>
    </submittedName>
</protein>
<name>A0A8S4RXN8_9NEOP</name>
<feature type="compositionally biased region" description="Polar residues" evidence="1">
    <location>
        <begin position="155"/>
        <end position="164"/>
    </location>
</feature>